<evidence type="ECO:0000313" key="2">
    <source>
        <dbReference type="Proteomes" id="UP001269968"/>
    </source>
</evidence>
<proteinExistence type="predicted"/>
<evidence type="ECO:0000313" key="1">
    <source>
        <dbReference type="EMBL" id="MDY4380101.1"/>
    </source>
</evidence>
<name>A0AAW9HHM2_9GAMM</name>
<dbReference type="RefSeq" id="WP_039273151.1">
    <property type="nucleotide sequence ID" value="NZ_JAXHOZ010000083.1"/>
</dbReference>
<organism evidence="1 2">
    <name type="scientific">Pectobacterium brasiliense</name>
    <dbReference type="NCBI Taxonomy" id="180957"/>
    <lineage>
        <taxon>Bacteria</taxon>
        <taxon>Pseudomonadati</taxon>
        <taxon>Pseudomonadota</taxon>
        <taxon>Gammaproteobacteria</taxon>
        <taxon>Enterobacterales</taxon>
        <taxon>Pectobacteriaceae</taxon>
        <taxon>Pectobacterium</taxon>
    </lineage>
</organism>
<gene>
    <name evidence="1" type="ORF">SOV92_20190</name>
</gene>
<accession>A0AAW9HHM2</accession>
<reference evidence="1" key="1">
    <citation type="submission" date="2023-11" db="EMBL/GenBank/DDBJ databases">
        <title>Comparative genomics revealed phylogeny of phytopathogenic Pectobacterium aroidearum based on whole-genome sequencing and function of putative horizontal acquire islands in P. aroidearum PccS1.</title>
        <authorList>
            <person name="Fan J."/>
            <person name="Yang L."/>
        </authorList>
    </citation>
    <scope>NUCLEOTIDE SEQUENCE</scope>
    <source>
        <strain evidence="1">NJAU140</strain>
    </source>
</reference>
<protein>
    <submittedName>
        <fullName evidence="1">Uncharacterized protein</fullName>
    </submittedName>
</protein>
<comment type="caution">
    <text evidence="1">The sequence shown here is derived from an EMBL/GenBank/DDBJ whole genome shotgun (WGS) entry which is preliminary data.</text>
</comment>
<dbReference type="EMBL" id="JAXHOZ010000083">
    <property type="protein sequence ID" value="MDY4380101.1"/>
    <property type="molecule type" value="Genomic_DNA"/>
</dbReference>
<dbReference type="Proteomes" id="UP001269968">
    <property type="component" value="Unassembled WGS sequence"/>
</dbReference>
<sequence length="108" mass="13020">MENITLPAMNINVTNDSTKYYMFKSAEAYDEYLQCMQTCMGERFYRNLEDNEYMEDVLKSIIENGKKDFSEFLKKHKYKGSLKNVYFDEVLVNLRQIHNVMSYYILNY</sequence>
<dbReference type="AlphaFoldDB" id="A0AAW9HHM2"/>